<evidence type="ECO:0000313" key="1">
    <source>
        <dbReference type="EMBL" id="BCK54186.1"/>
    </source>
</evidence>
<dbReference type="RefSeq" id="WP_187687482.1">
    <property type="nucleotide sequence ID" value="NZ_AP023396.1"/>
</dbReference>
<evidence type="ECO:0000313" key="2">
    <source>
        <dbReference type="Proteomes" id="UP000516173"/>
    </source>
</evidence>
<dbReference type="Proteomes" id="UP000516173">
    <property type="component" value="Chromosome"/>
</dbReference>
<gene>
    <name evidence="1" type="ORF">NWFMUON74_19580</name>
</gene>
<dbReference type="KEGG" id="nwl:NWFMUON74_19580"/>
<sequence length="160" mass="17327">MDEFRRFADLTKSGGPYAGTAPSDVVYALAALAGGNDIEASHVWYTSEGRETTWVGLWLVPAGLIYVTAAYNEPNWTGTRESNAGRRRPSIFLSWYRRTADIKAIGINSIDGGSDPAGKQLVLHGEAVLELEGKPRQLTVKFGDAGSGASELLTKLRDRL</sequence>
<reference evidence="1 2" key="1">
    <citation type="submission" date="2020-08" db="EMBL/GenBank/DDBJ databases">
        <title>Genome Sequencing of Nocardia wallacei strain FMUON74 and assembly.</title>
        <authorList>
            <person name="Toyokawa M."/>
            <person name="Uesaka K."/>
        </authorList>
    </citation>
    <scope>NUCLEOTIDE SEQUENCE [LARGE SCALE GENOMIC DNA]</scope>
    <source>
        <strain evidence="1 2">FMUON74</strain>
    </source>
</reference>
<organism evidence="1 2">
    <name type="scientific">Nocardia wallacei</name>
    <dbReference type="NCBI Taxonomy" id="480035"/>
    <lineage>
        <taxon>Bacteria</taxon>
        <taxon>Bacillati</taxon>
        <taxon>Actinomycetota</taxon>
        <taxon>Actinomycetes</taxon>
        <taxon>Mycobacteriales</taxon>
        <taxon>Nocardiaceae</taxon>
        <taxon>Nocardia</taxon>
    </lineage>
</organism>
<name>A0A7G1KI49_9NOCA</name>
<proteinExistence type="predicted"/>
<dbReference type="EMBL" id="AP023396">
    <property type="protein sequence ID" value="BCK54186.1"/>
    <property type="molecule type" value="Genomic_DNA"/>
</dbReference>
<dbReference type="AlphaFoldDB" id="A0A7G1KI49"/>
<dbReference type="GeneID" id="80346521"/>
<keyword evidence="2" id="KW-1185">Reference proteome</keyword>
<protein>
    <submittedName>
        <fullName evidence="1">Uncharacterized protein</fullName>
    </submittedName>
</protein>
<accession>A0A7G1KI49</accession>